<dbReference type="InterPro" id="IPR019749">
    <property type="entry name" value="Band_41_domain"/>
</dbReference>
<dbReference type="SUPFAM" id="SSF54236">
    <property type="entry name" value="Ubiquitin-like"/>
    <property type="match status" value="1"/>
</dbReference>
<evidence type="ECO:0000256" key="2">
    <source>
        <dbReference type="ARBA" id="ARBA00022833"/>
    </source>
</evidence>
<dbReference type="InterPro" id="IPR013083">
    <property type="entry name" value="Znf_RING/FYVE/PHD"/>
</dbReference>
<dbReference type="Proteomes" id="UP001152795">
    <property type="component" value="Unassembled WGS sequence"/>
</dbReference>
<dbReference type="CDD" id="cd17104">
    <property type="entry name" value="FERM_F1_MYLIP"/>
    <property type="match status" value="1"/>
</dbReference>
<proteinExistence type="predicted"/>
<dbReference type="InterPro" id="IPR035963">
    <property type="entry name" value="FERM_2"/>
</dbReference>
<dbReference type="SUPFAM" id="SSF57850">
    <property type="entry name" value="RING/U-box"/>
    <property type="match status" value="1"/>
</dbReference>
<dbReference type="Pfam" id="PF13920">
    <property type="entry name" value="zf-C3HC4_3"/>
    <property type="match status" value="1"/>
</dbReference>
<dbReference type="Gene3D" id="3.30.40.10">
    <property type="entry name" value="Zinc/RING finger domain, C3HC4 (zinc finger)"/>
    <property type="match status" value="1"/>
</dbReference>
<keyword evidence="2" id="KW-0862">Zinc</keyword>
<sequence>MTWFVVTLPDSTQEFELPDKSKGQDLLDAVCEKLEVIEQDYFGLQYNGPKGEKLWLNRRNKIGRQLPGSQPYRLRFRMKFFVQPHLLVEDNTKHYCFLTCKKDFEDCPTAHNDEQATRIHALILQATFGDYDRASYLRHSRQNWSSEFSHAVADHYKKLAGMKTSSAEYKCLKEFFSLEDFGYEYHSVKTDDNAVHSVAVGREGLRFCDETGSVIRRVAYSALNKAWRENRCFALVITNDDGTLHEYDLRVTTAEACIQLFRSVTESHSFFGCETVNSTVRNQYTRDFKDSIISFFSEETSEKLYTFDVDKTVIEVHDHIRRVLYREQQNSSDFEEIPSTTDCETNSTECGQNVGLLRQKLDNIQQAFLCKICMDAKIDTVLIPCGHWVCCRVCGSNIDKCPLCRTDITLQQRVYMDLPGIFDAKARDDADSQEEMNIDASHSR</sequence>
<dbReference type="SUPFAM" id="SSF47031">
    <property type="entry name" value="Second domain of FERM"/>
    <property type="match status" value="1"/>
</dbReference>
<dbReference type="PANTHER" id="PTHR23280:SF13">
    <property type="entry name" value="E3 UBIQUITIN-PROTEIN LIGASE MYLIP"/>
    <property type="match status" value="1"/>
</dbReference>
<name>A0A7D9HXU5_PARCT</name>
<dbReference type="SUPFAM" id="SSF50729">
    <property type="entry name" value="PH domain-like"/>
    <property type="match status" value="1"/>
</dbReference>
<dbReference type="InterPro" id="IPR019748">
    <property type="entry name" value="FERM_central"/>
</dbReference>
<dbReference type="Pfam" id="PF00373">
    <property type="entry name" value="FERM_M"/>
    <property type="match status" value="1"/>
</dbReference>
<keyword evidence="1" id="KW-0479">Metal-binding</keyword>
<dbReference type="SMART" id="SM00184">
    <property type="entry name" value="RING"/>
    <property type="match status" value="1"/>
</dbReference>
<keyword evidence="1" id="KW-0863">Zinc-finger</keyword>
<evidence type="ECO:0000313" key="3">
    <source>
        <dbReference type="EMBL" id="CAB3995997.1"/>
    </source>
</evidence>
<dbReference type="InterPro" id="IPR014352">
    <property type="entry name" value="FERM/acyl-CoA-bd_prot_sf"/>
</dbReference>
<dbReference type="Gene3D" id="3.10.20.90">
    <property type="entry name" value="Phosphatidylinositol 3-kinase Catalytic Subunit, Chain A, domain 1"/>
    <property type="match status" value="1"/>
</dbReference>
<dbReference type="InterPro" id="IPR011993">
    <property type="entry name" value="PH-like_dom_sf"/>
</dbReference>
<dbReference type="SMART" id="SM00295">
    <property type="entry name" value="B41"/>
    <property type="match status" value="1"/>
</dbReference>
<comment type="caution">
    <text evidence="3">The sequence shown here is derived from an EMBL/GenBank/DDBJ whole genome shotgun (WGS) entry which is preliminary data.</text>
</comment>
<dbReference type="OrthoDB" id="10037309at2759"/>
<dbReference type="Pfam" id="PF09379">
    <property type="entry name" value="FERM_N"/>
    <property type="match status" value="1"/>
</dbReference>
<dbReference type="InterPro" id="IPR001841">
    <property type="entry name" value="Znf_RING"/>
</dbReference>
<dbReference type="InterPro" id="IPR000299">
    <property type="entry name" value="FERM_domain"/>
</dbReference>
<evidence type="ECO:0000256" key="1">
    <source>
        <dbReference type="ARBA" id="ARBA00022771"/>
    </source>
</evidence>
<protein>
    <submittedName>
        <fullName evidence="3">E3 ubiquitin- ligase MYLIP-like</fullName>
    </submittedName>
</protein>
<dbReference type="EMBL" id="CACRXK020002775">
    <property type="protein sequence ID" value="CAB3995997.1"/>
    <property type="molecule type" value="Genomic_DNA"/>
</dbReference>
<dbReference type="GO" id="GO:0006511">
    <property type="term" value="P:ubiquitin-dependent protein catabolic process"/>
    <property type="evidence" value="ECO:0007669"/>
    <property type="project" value="TreeGrafter"/>
</dbReference>
<dbReference type="InterPro" id="IPR029071">
    <property type="entry name" value="Ubiquitin-like_domsf"/>
</dbReference>
<dbReference type="Gene3D" id="1.20.80.10">
    <property type="match status" value="1"/>
</dbReference>
<reference evidence="3" key="1">
    <citation type="submission" date="2020-04" db="EMBL/GenBank/DDBJ databases">
        <authorList>
            <person name="Alioto T."/>
            <person name="Alioto T."/>
            <person name="Gomez Garrido J."/>
        </authorList>
    </citation>
    <scope>NUCLEOTIDE SEQUENCE</scope>
    <source>
        <strain evidence="3">A484AB</strain>
    </source>
</reference>
<dbReference type="PANTHER" id="PTHR23280">
    <property type="entry name" value="4.1 G PROTEIN"/>
    <property type="match status" value="1"/>
</dbReference>
<dbReference type="GO" id="GO:0008270">
    <property type="term" value="F:zinc ion binding"/>
    <property type="evidence" value="ECO:0007669"/>
    <property type="project" value="UniProtKB-KW"/>
</dbReference>
<dbReference type="InterPro" id="IPR018979">
    <property type="entry name" value="FERM_N"/>
</dbReference>
<accession>A0A7D9HXU5</accession>
<dbReference type="PROSITE" id="PS50089">
    <property type="entry name" value="ZF_RING_2"/>
    <property type="match status" value="1"/>
</dbReference>
<evidence type="ECO:0000313" key="4">
    <source>
        <dbReference type="Proteomes" id="UP001152795"/>
    </source>
</evidence>
<organism evidence="3 4">
    <name type="scientific">Paramuricea clavata</name>
    <name type="common">Red gorgonian</name>
    <name type="synonym">Violescent sea-whip</name>
    <dbReference type="NCBI Taxonomy" id="317549"/>
    <lineage>
        <taxon>Eukaryota</taxon>
        <taxon>Metazoa</taxon>
        <taxon>Cnidaria</taxon>
        <taxon>Anthozoa</taxon>
        <taxon>Octocorallia</taxon>
        <taxon>Malacalcyonacea</taxon>
        <taxon>Plexauridae</taxon>
        <taxon>Paramuricea</taxon>
    </lineage>
</organism>
<dbReference type="CDD" id="cd14473">
    <property type="entry name" value="FERM_B-lobe"/>
    <property type="match status" value="1"/>
</dbReference>
<dbReference type="GO" id="GO:0016874">
    <property type="term" value="F:ligase activity"/>
    <property type="evidence" value="ECO:0007669"/>
    <property type="project" value="UniProtKB-KW"/>
</dbReference>
<dbReference type="PROSITE" id="PS50057">
    <property type="entry name" value="FERM_3"/>
    <property type="match status" value="1"/>
</dbReference>
<dbReference type="GO" id="GO:0004842">
    <property type="term" value="F:ubiquitin-protein transferase activity"/>
    <property type="evidence" value="ECO:0007669"/>
    <property type="project" value="TreeGrafter"/>
</dbReference>
<keyword evidence="3" id="KW-0436">Ligase</keyword>
<keyword evidence="4" id="KW-1185">Reference proteome</keyword>
<dbReference type="Gene3D" id="2.30.29.30">
    <property type="entry name" value="Pleckstrin-homology domain (PH domain)/Phosphotyrosine-binding domain (PTB)"/>
    <property type="match status" value="1"/>
</dbReference>
<dbReference type="AlphaFoldDB" id="A0A7D9HXU5"/>
<gene>
    <name evidence="3" type="ORF">PACLA_8A078263</name>
</gene>